<reference evidence="4" key="1">
    <citation type="journal article" date="2011" name="PLoS Biol.">
        <title>Gene gain and loss during evolution of obligate parasitism in the white rust pathogen of Arabidopsis thaliana.</title>
        <authorList>
            <person name="Kemen E."/>
            <person name="Gardiner A."/>
            <person name="Schultz-Larsen T."/>
            <person name="Kemen A.C."/>
            <person name="Balmuth A.L."/>
            <person name="Robert-Seilaniantz A."/>
            <person name="Bailey K."/>
            <person name="Holub E."/>
            <person name="Studholme D.J."/>
            <person name="Maclean D."/>
            <person name="Jones J.D."/>
        </authorList>
    </citation>
    <scope>NUCLEOTIDE SEQUENCE</scope>
</reference>
<dbReference type="PROSITE" id="PS51048">
    <property type="entry name" value="SGS"/>
    <property type="match status" value="1"/>
</dbReference>
<dbReference type="GO" id="GO:0005634">
    <property type="term" value="C:nucleus"/>
    <property type="evidence" value="ECO:0007669"/>
    <property type="project" value="TreeGrafter"/>
</dbReference>
<dbReference type="GO" id="GO:0044548">
    <property type="term" value="F:S100 protein binding"/>
    <property type="evidence" value="ECO:0007669"/>
    <property type="project" value="InterPro"/>
</dbReference>
<feature type="domain" description="SGS" evidence="2">
    <location>
        <begin position="167"/>
        <end position="236"/>
    </location>
</feature>
<dbReference type="InterPro" id="IPR037893">
    <property type="entry name" value="CS_CacyBP"/>
</dbReference>
<dbReference type="Pfam" id="PF04969">
    <property type="entry name" value="CS"/>
    <property type="match status" value="1"/>
</dbReference>
<dbReference type="PANTHER" id="PTHR13164">
    <property type="entry name" value="CALICYLIN BINDING PROTEIN"/>
    <property type="match status" value="1"/>
</dbReference>
<feature type="region of interest" description="Disordered" evidence="1">
    <location>
        <begin position="179"/>
        <end position="200"/>
    </location>
</feature>
<feature type="compositionally biased region" description="Low complexity" evidence="1">
    <location>
        <begin position="183"/>
        <end position="196"/>
    </location>
</feature>
<sequence length="236" mass="25856">MIANTNTEVAAEIKELEDIISQYVHTQGNKRDLQALLATKRQHAAHAEVGKMSNSSAHLAPEPVKLGSTGPDGTASSVKLSEFSSISRFGWEDEGFGKEKVTIYITTGVDGVGELPSENIQCEFTKSSLDLKILDLHGVNYRLVVSNLDKSIVPTECKYRVKKNRITIILKKEDKNTTWTSLTSKNPSSSNKPSTSDPAAGIMDLMKNMYEEGDDEMKKTIAKAWTESRAKSGAAF</sequence>
<dbReference type="PROSITE" id="PS51203">
    <property type="entry name" value="CS"/>
    <property type="match status" value="1"/>
</dbReference>
<dbReference type="FunFam" id="2.60.40.790:FF:000040">
    <property type="entry name" value="Calcyclin binding protein"/>
    <property type="match status" value="1"/>
</dbReference>
<dbReference type="Gene3D" id="2.60.40.790">
    <property type="match status" value="1"/>
</dbReference>
<feature type="region of interest" description="Disordered" evidence="1">
    <location>
        <begin position="47"/>
        <end position="73"/>
    </location>
</feature>
<gene>
    <name evidence="4" type="primary">AlNc14C65G4615</name>
    <name evidence="4" type="ORF">ALNC14_053100</name>
</gene>
<dbReference type="GO" id="GO:0015631">
    <property type="term" value="F:tubulin binding"/>
    <property type="evidence" value="ECO:0007669"/>
    <property type="project" value="InterPro"/>
</dbReference>
<feature type="domain" description="CS" evidence="3">
    <location>
        <begin position="84"/>
        <end position="183"/>
    </location>
</feature>
<protein>
    <submittedName>
        <fullName evidence="4">Uncharacterized protein AlNc14C65G4615</fullName>
    </submittedName>
</protein>
<name>F0WD95_9STRA</name>
<dbReference type="CDD" id="cd06468">
    <property type="entry name" value="p23_CacyBP"/>
    <property type="match status" value="1"/>
</dbReference>
<dbReference type="HOGENOM" id="CLU_081441_0_0_1"/>
<dbReference type="InterPro" id="IPR007699">
    <property type="entry name" value="SGS_dom"/>
</dbReference>
<dbReference type="GO" id="GO:0031625">
    <property type="term" value="F:ubiquitin protein ligase binding"/>
    <property type="evidence" value="ECO:0007669"/>
    <property type="project" value="InterPro"/>
</dbReference>
<evidence type="ECO:0000256" key="1">
    <source>
        <dbReference type="SAM" id="MobiDB-lite"/>
    </source>
</evidence>
<proteinExistence type="predicted"/>
<organism evidence="4">
    <name type="scientific">Albugo laibachii Nc14</name>
    <dbReference type="NCBI Taxonomy" id="890382"/>
    <lineage>
        <taxon>Eukaryota</taxon>
        <taxon>Sar</taxon>
        <taxon>Stramenopiles</taxon>
        <taxon>Oomycota</taxon>
        <taxon>Peronosporomycetes</taxon>
        <taxon>Albuginales</taxon>
        <taxon>Albuginaceae</taxon>
        <taxon>Albugo</taxon>
    </lineage>
</organism>
<evidence type="ECO:0000259" key="2">
    <source>
        <dbReference type="PROSITE" id="PS51048"/>
    </source>
</evidence>
<accession>F0WD95</accession>
<dbReference type="PANTHER" id="PTHR13164:SF3">
    <property type="entry name" value="CALCYCLIN-BINDING PROTEIN"/>
    <property type="match status" value="1"/>
</dbReference>
<dbReference type="InterPro" id="IPR052289">
    <property type="entry name" value="Calcyclin-binding_UBL-bridge"/>
</dbReference>
<dbReference type="EMBL" id="FR824110">
    <property type="protein sequence ID" value="CCA19167.1"/>
    <property type="molecule type" value="Genomic_DNA"/>
</dbReference>
<evidence type="ECO:0000259" key="3">
    <source>
        <dbReference type="PROSITE" id="PS51203"/>
    </source>
</evidence>
<dbReference type="InterPro" id="IPR007052">
    <property type="entry name" value="CS_dom"/>
</dbReference>
<dbReference type="SUPFAM" id="SSF49764">
    <property type="entry name" value="HSP20-like chaperones"/>
    <property type="match status" value="1"/>
</dbReference>
<reference evidence="4" key="2">
    <citation type="submission" date="2011-02" db="EMBL/GenBank/DDBJ databases">
        <authorList>
            <person name="MacLean D."/>
        </authorList>
    </citation>
    <scope>NUCLEOTIDE SEQUENCE</scope>
</reference>
<dbReference type="InterPro" id="IPR008978">
    <property type="entry name" value="HSP20-like_chaperone"/>
</dbReference>
<dbReference type="AlphaFoldDB" id="F0WD95"/>
<evidence type="ECO:0000313" key="4">
    <source>
        <dbReference type="EMBL" id="CCA19167.1"/>
    </source>
</evidence>